<accession>A0ABN5X361</accession>
<dbReference type="Proteomes" id="UP000289555">
    <property type="component" value="Chromosome"/>
</dbReference>
<proteinExistence type="predicted"/>
<evidence type="ECO:0000256" key="1">
    <source>
        <dbReference type="SAM" id="Phobius"/>
    </source>
</evidence>
<dbReference type="EMBL" id="AP019416">
    <property type="protein sequence ID" value="BBI53694.1"/>
    <property type="molecule type" value="Genomic_DNA"/>
</dbReference>
<sequence length="106" mass="12041">MSATSINVNDDVLKATKTYRQQRRHVIALYLLALLVMGVLFGWLLSEQYKQEIEAAESRINARANVVTEWAKGYLHKAARPCLGLRNYSLCKGCLIATILRRFSAR</sequence>
<gene>
    <name evidence="2" type="ORF">HORIV_61150</name>
</gene>
<keyword evidence="1" id="KW-0472">Membrane</keyword>
<keyword evidence="1" id="KW-1133">Transmembrane helix</keyword>
<name>A0ABN5X361_9GAMM</name>
<evidence type="ECO:0000313" key="2">
    <source>
        <dbReference type="EMBL" id="BBI53694.1"/>
    </source>
</evidence>
<evidence type="ECO:0000313" key="3">
    <source>
        <dbReference type="Proteomes" id="UP000289555"/>
    </source>
</evidence>
<keyword evidence="1" id="KW-0812">Transmembrane</keyword>
<organism evidence="2 3">
    <name type="scientific">Vreelandella olivaria</name>
    <dbReference type="NCBI Taxonomy" id="390919"/>
    <lineage>
        <taxon>Bacteria</taxon>
        <taxon>Pseudomonadati</taxon>
        <taxon>Pseudomonadota</taxon>
        <taxon>Gammaproteobacteria</taxon>
        <taxon>Oceanospirillales</taxon>
        <taxon>Halomonadaceae</taxon>
        <taxon>Vreelandella</taxon>
    </lineage>
</organism>
<keyword evidence="3" id="KW-1185">Reference proteome</keyword>
<protein>
    <submittedName>
        <fullName evidence="2">Uncharacterized protein</fullName>
    </submittedName>
</protein>
<reference evidence="3" key="1">
    <citation type="journal article" date="2019" name="Microbiol. Resour. Announc.">
        <title>Complete Genome Sequence of Halomonas olivaria, a Moderately Halophilic Bacterium Isolated from Olive Processing Effluents, Obtained by Nanopore Sequencing.</title>
        <authorList>
            <person name="Nagata S."/>
            <person name="Ii K.M."/>
            <person name="Tsukimi T."/>
            <person name="Miura M.C."/>
            <person name="Galipon J."/>
            <person name="Arakawa K."/>
        </authorList>
    </citation>
    <scope>NUCLEOTIDE SEQUENCE [LARGE SCALE GENOMIC DNA]</scope>
    <source>
        <strain evidence="3">TYRC17</strain>
    </source>
</reference>
<feature type="transmembrane region" description="Helical" evidence="1">
    <location>
        <begin position="27"/>
        <end position="45"/>
    </location>
</feature>